<dbReference type="InterPro" id="IPR000571">
    <property type="entry name" value="Znf_CCCH"/>
</dbReference>
<evidence type="ECO:0000313" key="9">
    <source>
        <dbReference type="Proteomes" id="UP000030762"/>
    </source>
</evidence>
<feature type="zinc finger region" description="C3H1-type" evidence="4">
    <location>
        <begin position="196"/>
        <end position="222"/>
    </location>
</feature>
<evidence type="ECO:0000256" key="5">
    <source>
        <dbReference type="SAM" id="MobiDB-lite"/>
    </source>
</evidence>
<dbReference type="GO" id="GO:0008270">
    <property type="term" value="F:zinc ion binding"/>
    <property type="evidence" value="ECO:0007669"/>
    <property type="project" value="UniProtKB-KW"/>
</dbReference>
<dbReference type="InterPro" id="IPR036236">
    <property type="entry name" value="Znf_C2H2_sf"/>
</dbReference>
<dbReference type="GeneID" id="19945701"/>
<dbReference type="AlphaFoldDB" id="T0S5M3"/>
<dbReference type="Gene3D" id="4.10.1000.10">
    <property type="entry name" value="Zinc finger, CCCH-type"/>
    <property type="match status" value="1"/>
</dbReference>
<feature type="compositionally biased region" description="Acidic residues" evidence="5">
    <location>
        <begin position="53"/>
        <end position="68"/>
    </location>
</feature>
<feature type="zinc finger region" description="C3H1-type" evidence="4">
    <location>
        <begin position="223"/>
        <end position="250"/>
    </location>
</feature>
<feature type="domain" description="C2H2-type" evidence="7">
    <location>
        <begin position="158"/>
        <end position="182"/>
    </location>
</feature>
<dbReference type="eggNOG" id="ENOG502QRKY">
    <property type="taxonomic scope" value="Eukaryota"/>
</dbReference>
<keyword evidence="9" id="KW-1185">Reference proteome</keyword>
<gene>
    <name evidence="8" type="ORF">SDRG_04974</name>
</gene>
<evidence type="ECO:0000256" key="2">
    <source>
        <dbReference type="ARBA" id="ARBA00022771"/>
    </source>
</evidence>
<dbReference type="VEuPathDB" id="FungiDB:SDRG_04974"/>
<organism evidence="8 9">
    <name type="scientific">Saprolegnia diclina (strain VS20)</name>
    <dbReference type="NCBI Taxonomy" id="1156394"/>
    <lineage>
        <taxon>Eukaryota</taxon>
        <taxon>Sar</taxon>
        <taxon>Stramenopiles</taxon>
        <taxon>Oomycota</taxon>
        <taxon>Saprolegniomycetes</taxon>
        <taxon>Saprolegniales</taxon>
        <taxon>Saprolegniaceae</taxon>
        <taxon>Saprolegnia</taxon>
    </lineage>
</organism>
<dbReference type="Pfam" id="PF00642">
    <property type="entry name" value="zf-CCCH"/>
    <property type="match status" value="2"/>
</dbReference>
<dbReference type="STRING" id="1156394.T0S5M3"/>
<evidence type="ECO:0000259" key="7">
    <source>
        <dbReference type="PROSITE" id="PS50157"/>
    </source>
</evidence>
<evidence type="ECO:0000256" key="4">
    <source>
        <dbReference type="PROSITE-ProRule" id="PRU00723"/>
    </source>
</evidence>
<dbReference type="SUPFAM" id="SSF90229">
    <property type="entry name" value="CCCH zinc finger"/>
    <property type="match status" value="2"/>
</dbReference>
<evidence type="ECO:0000259" key="6">
    <source>
        <dbReference type="PROSITE" id="PS50103"/>
    </source>
</evidence>
<proteinExistence type="predicted"/>
<dbReference type="SUPFAM" id="SSF57667">
    <property type="entry name" value="beta-beta-alpha zinc fingers"/>
    <property type="match status" value="1"/>
</dbReference>
<dbReference type="InterPro" id="IPR013087">
    <property type="entry name" value="Znf_C2H2_type"/>
</dbReference>
<accession>T0S5M3</accession>
<dbReference type="InParanoid" id="T0S5M3"/>
<dbReference type="SMART" id="SM00355">
    <property type="entry name" value="ZnF_C2H2"/>
    <property type="match status" value="2"/>
</dbReference>
<dbReference type="SMART" id="SM00356">
    <property type="entry name" value="ZnF_C3H1"/>
    <property type="match status" value="2"/>
</dbReference>
<dbReference type="PROSITE" id="PS50103">
    <property type="entry name" value="ZF_C3H1"/>
    <property type="match status" value="2"/>
</dbReference>
<keyword evidence="1 4" id="KW-0479">Metal-binding</keyword>
<dbReference type="Proteomes" id="UP000030762">
    <property type="component" value="Unassembled WGS sequence"/>
</dbReference>
<keyword evidence="2 4" id="KW-0863">Zinc-finger</keyword>
<evidence type="ECO:0000313" key="8">
    <source>
        <dbReference type="EMBL" id="EQC37957.1"/>
    </source>
</evidence>
<name>T0S5M3_SAPDV</name>
<dbReference type="RefSeq" id="XP_008608890.1">
    <property type="nucleotide sequence ID" value="XM_008610668.1"/>
</dbReference>
<keyword evidence="3 4" id="KW-0862">Zinc</keyword>
<dbReference type="PROSITE" id="PS50157">
    <property type="entry name" value="ZINC_FINGER_C2H2_2"/>
    <property type="match status" value="1"/>
</dbReference>
<dbReference type="OrthoDB" id="1914176at2759"/>
<dbReference type="InterPro" id="IPR036855">
    <property type="entry name" value="Znf_CCCH_sf"/>
</dbReference>
<feature type="domain" description="C3H1-type" evidence="6">
    <location>
        <begin position="196"/>
        <end position="222"/>
    </location>
</feature>
<evidence type="ECO:0008006" key="10">
    <source>
        <dbReference type="Google" id="ProtNLM"/>
    </source>
</evidence>
<dbReference type="EMBL" id="JH767143">
    <property type="protein sequence ID" value="EQC37957.1"/>
    <property type="molecule type" value="Genomic_DNA"/>
</dbReference>
<dbReference type="Gene3D" id="3.30.160.60">
    <property type="entry name" value="Classic Zinc Finger"/>
    <property type="match status" value="1"/>
</dbReference>
<dbReference type="PROSITE" id="PS00028">
    <property type="entry name" value="ZINC_FINGER_C2H2_1"/>
    <property type="match status" value="1"/>
</dbReference>
<feature type="domain" description="C3H1-type" evidence="6">
    <location>
        <begin position="223"/>
        <end position="250"/>
    </location>
</feature>
<evidence type="ECO:0000256" key="3">
    <source>
        <dbReference type="ARBA" id="ARBA00022833"/>
    </source>
</evidence>
<reference evidence="8 9" key="1">
    <citation type="submission" date="2012-04" db="EMBL/GenBank/DDBJ databases">
        <title>The Genome Sequence of Saprolegnia declina VS20.</title>
        <authorList>
            <consortium name="The Broad Institute Genome Sequencing Platform"/>
            <person name="Russ C."/>
            <person name="Nusbaum C."/>
            <person name="Tyler B."/>
            <person name="van West P."/>
            <person name="Dieguez-Uribeondo J."/>
            <person name="de Bruijn I."/>
            <person name="Tripathy S."/>
            <person name="Jiang R."/>
            <person name="Young S.K."/>
            <person name="Zeng Q."/>
            <person name="Gargeya S."/>
            <person name="Fitzgerald M."/>
            <person name="Haas B."/>
            <person name="Abouelleil A."/>
            <person name="Alvarado L."/>
            <person name="Arachchi H.M."/>
            <person name="Berlin A."/>
            <person name="Chapman S.B."/>
            <person name="Goldberg J."/>
            <person name="Griggs A."/>
            <person name="Gujja S."/>
            <person name="Hansen M."/>
            <person name="Howarth C."/>
            <person name="Imamovic A."/>
            <person name="Larimer J."/>
            <person name="McCowen C."/>
            <person name="Montmayeur A."/>
            <person name="Murphy C."/>
            <person name="Neiman D."/>
            <person name="Pearson M."/>
            <person name="Priest M."/>
            <person name="Roberts A."/>
            <person name="Saif S."/>
            <person name="Shea T."/>
            <person name="Sisk P."/>
            <person name="Sykes S."/>
            <person name="Wortman J."/>
            <person name="Nusbaum C."/>
            <person name="Birren B."/>
        </authorList>
    </citation>
    <scope>NUCLEOTIDE SEQUENCE [LARGE SCALE GENOMIC DNA]</scope>
    <source>
        <strain evidence="8 9">VS20</strain>
    </source>
</reference>
<dbReference type="OMA" id="FMRGECK"/>
<evidence type="ECO:0000256" key="1">
    <source>
        <dbReference type="ARBA" id="ARBA00022723"/>
    </source>
</evidence>
<feature type="region of interest" description="Disordered" evidence="5">
    <location>
        <begin position="42"/>
        <end position="70"/>
    </location>
</feature>
<sequence>MGKRTREREAAALLPMAKRLQQSADAIIAAPKAEEDDLEAQIKALEADLGSSSDDDSDSSSDDDESGDEAPAAVVNLSEYQNDVVPSLPEELLPKVSCQSNKVATHKKPKTAAPAKVKIVGKVPFACKPCGFIGADLDDFLAHKKTTAHLEECGQVGFKCKLCVKEFTSADQLAEHKLGKWHLMRVRTKKDKFVVQGPRVCYDFLRGKCSYGDKCSFEHSAKTSATKICNQFVAGTCRFGDKCIFAHSKE</sequence>
<protein>
    <recommendedName>
        <fullName evidence="10">C3H1-type domain-containing protein</fullName>
    </recommendedName>
</protein>